<name>A0A9D7QM87_9RHOO</name>
<comment type="caution">
    <text evidence="5">The sequence shown here is derived from an EMBL/GenBank/DDBJ whole genome shotgun (WGS) entry which is preliminary data.</text>
</comment>
<dbReference type="GO" id="GO:0019867">
    <property type="term" value="C:outer membrane"/>
    <property type="evidence" value="ECO:0007669"/>
    <property type="project" value="InterPro"/>
</dbReference>
<keyword evidence="2" id="KW-0472">Membrane</keyword>
<feature type="chain" id="PRO_5038650481" evidence="3">
    <location>
        <begin position="23"/>
        <end position="146"/>
    </location>
</feature>
<dbReference type="InterPro" id="IPR008816">
    <property type="entry name" value="Gly_zipper_2TM_dom"/>
</dbReference>
<sequence length="146" mass="14730">MKFNLFGRALALCVILAVPVLSGCETQPAFQVSQPSSRVGTVESIRSQTVQNPNTAVGTIGGALVGGLLGNQIGGGSGRTAATVIGAAGGAYAGNRMTSGSSLVWIIGIRYDDGSLATVQQSSSPGLRIGDRVRVGNNGIELLSRG</sequence>
<dbReference type="PROSITE" id="PS51257">
    <property type="entry name" value="PROKAR_LIPOPROTEIN"/>
    <property type="match status" value="1"/>
</dbReference>
<dbReference type="Pfam" id="PF05433">
    <property type="entry name" value="Rick_17kDa_Anti"/>
    <property type="match status" value="1"/>
</dbReference>
<evidence type="ECO:0000313" key="6">
    <source>
        <dbReference type="Proteomes" id="UP000808146"/>
    </source>
</evidence>
<organism evidence="5 6">
    <name type="scientific">Candidatus Dechloromonas phosphorivorans</name>
    <dbReference type="NCBI Taxonomy" id="2899244"/>
    <lineage>
        <taxon>Bacteria</taxon>
        <taxon>Pseudomonadati</taxon>
        <taxon>Pseudomonadota</taxon>
        <taxon>Betaproteobacteria</taxon>
        <taxon>Rhodocyclales</taxon>
        <taxon>Azonexaceae</taxon>
        <taxon>Dechloromonas</taxon>
    </lineage>
</organism>
<dbReference type="PANTHER" id="PTHR35603:SF2">
    <property type="entry name" value="OUTER MEMBRANE LIPOPROTEIN"/>
    <property type="match status" value="1"/>
</dbReference>
<protein>
    <submittedName>
        <fullName evidence="5">Glycine zipper 2TM domain-containing protein</fullName>
    </submittedName>
</protein>
<feature type="signal peptide" evidence="3">
    <location>
        <begin position="1"/>
        <end position="22"/>
    </location>
</feature>
<gene>
    <name evidence="5" type="ORF">IPN75_18190</name>
</gene>
<reference evidence="5" key="1">
    <citation type="submission" date="2020-10" db="EMBL/GenBank/DDBJ databases">
        <title>Connecting structure to function with the recovery of over 1000 high-quality activated sludge metagenome-assembled genomes encoding full-length rRNA genes using long-read sequencing.</title>
        <authorList>
            <person name="Singleton C.M."/>
            <person name="Petriglieri F."/>
            <person name="Kristensen J.M."/>
            <person name="Kirkegaard R.H."/>
            <person name="Michaelsen T.Y."/>
            <person name="Andersen M.H."/>
            <person name="Karst S.M."/>
            <person name="Dueholm M.S."/>
            <person name="Nielsen P.H."/>
            <person name="Albertsen M."/>
        </authorList>
    </citation>
    <scope>NUCLEOTIDE SEQUENCE</scope>
    <source>
        <strain evidence="5">OdNE_18-Q3-R46-58_BAT3C.305</strain>
    </source>
</reference>
<proteinExistence type="predicted"/>
<dbReference type="Proteomes" id="UP000808146">
    <property type="component" value="Unassembled WGS sequence"/>
</dbReference>
<evidence type="ECO:0000313" key="5">
    <source>
        <dbReference type="EMBL" id="MBK8892157.1"/>
    </source>
</evidence>
<evidence type="ECO:0000256" key="2">
    <source>
        <dbReference type="ARBA" id="ARBA00023136"/>
    </source>
</evidence>
<comment type="subcellular location">
    <subcellularLocation>
        <location evidence="1">Membrane</location>
    </subcellularLocation>
</comment>
<evidence type="ECO:0000259" key="4">
    <source>
        <dbReference type="Pfam" id="PF05433"/>
    </source>
</evidence>
<dbReference type="EMBL" id="JADKBR010000023">
    <property type="protein sequence ID" value="MBK8892157.1"/>
    <property type="molecule type" value="Genomic_DNA"/>
</dbReference>
<keyword evidence="3" id="KW-0732">Signal</keyword>
<evidence type="ECO:0000256" key="3">
    <source>
        <dbReference type="SAM" id="SignalP"/>
    </source>
</evidence>
<accession>A0A9D7QM87</accession>
<dbReference type="InterPro" id="IPR051407">
    <property type="entry name" value="Bact_OM_lipoprot/Surf_antigen"/>
</dbReference>
<feature type="domain" description="Glycine zipper 2TM" evidence="4">
    <location>
        <begin position="57"/>
        <end position="97"/>
    </location>
</feature>
<dbReference type="PANTHER" id="PTHR35603">
    <property type="match status" value="1"/>
</dbReference>
<dbReference type="AlphaFoldDB" id="A0A9D7QM87"/>
<evidence type="ECO:0000256" key="1">
    <source>
        <dbReference type="ARBA" id="ARBA00004370"/>
    </source>
</evidence>